<dbReference type="InterPro" id="IPR008979">
    <property type="entry name" value="Galactose-bd-like_sf"/>
</dbReference>
<accession>A0A3P6TYH9</accession>
<keyword evidence="3" id="KW-1185">Reference proteome</keyword>
<name>A0A3P6TYH9_DIBLA</name>
<gene>
    <name evidence="2" type="ORF">DILT_LOCUS2147</name>
</gene>
<dbReference type="Gene3D" id="2.60.120.260">
    <property type="entry name" value="Galactose-binding domain-like"/>
    <property type="match status" value="1"/>
</dbReference>
<organism evidence="2 3">
    <name type="scientific">Dibothriocephalus latus</name>
    <name type="common">Fish tapeworm</name>
    <name type="synonym">Diphyllobothrium latum</name>
    <dbReference type="NCBI Taxonomy" id="60516"/>
    <lineage>
        <taxon>Eukaryota</taxon>
        <taxon>Metazoa</taxon>
        <taxon>Spiralia</taxon>
        <taxon>Lophotrochozoa</taxon>
        <taxon>Platyhelminthes</taxon>
        <taxon>Cestoda</taxon>
        <taxon>Eucestoda</taxon>
        <taxon>Diphyllobothriidea</taxon>
        <taxon>Diphyllobothriidae</taxon>
        <taxon>Dibothriocephalus</taxon>
    </lineage>
</organism>
<dbReference type="InterPro" id="IPR000421">
    <property type="entry name" value="FA58C"/>
</dbReference>
<dbReference type="OrthoDB" id="6262482at2759"/>
<protein>
    <recommendedName>
        <fullName evidence="1">F5/8 type C domain-containing protein</fullName>
    </recommendedName>
</protein>
<sequence length="89" mass="10048">MLYIRACEQDDLLGMISLAITDSQITASSVLNNAWSKDCLPANGRLYMPNGLAWCPKYKSSTEWLQVDLGIRATVLIKYYELFFSHLLG</sequence>
<dbReference type="SUPFAM" id="SSF49785">
    <property type="entry name" value="Galactose-binding domain-like"/>
    <property type="match status" value="1"/>
</dbReference>
<dbReference type="PROSITE" id="PS50022">
    <property type="entry name" value="FA58C_3"/>
    <property type="match status" value="1"/>
</dbReference>
<reference evidence="2 3" key="1">
    <citation type="submission" date="2018-11" db="EMBL/GenBank/DDBJ databases">
        <authorList>
            <consortium name="Pathogen Informatics"/>
        </authorList>
    </citation>
    <scope>NUCLEOTIDE SEQUENCE [LARGE SCALE GENOMIC DNA]</scope>
</reference>
<dbReference type="EMBL" id="UYRU01041739">
    <property type="protein sequence ID" value="VDK69351.1"/>
    <property type="molecule type" value="Genomic_DNA"/>
</dbReference>
<evidence type="ECO:0000313" key="3">
    <source>
        <dbReference type="Proteomes" id="UP000281553"/>
    </source>
</evidence>
<dbReference type="Proteomes" id="UP000281553">
    <property type="component" value="Unassembled WGS sequence"/>
</dbReference>
<dbReference type="AlphaFoldDB" id="A0A3P6TYH9"/>
<evidence type="ECO:0000313" key="2">
    <source>
        <dbReference type="EMBL" id="VDK69351.1"/>
    </source>
</evidence>
<proteinExistence type="predicted"/>
<feature type="domain" description="F5/8 type C" evidence="1">
    <location>
        <begin position="7"/>
        <end position="70"/>
    </location>
</feature>
<evidence type="ECO:0000259" key="1">
    <source>
        <dbReference type="PROSITE" id="PS50022"/>
    </source>
</evidence>